<dbReference type="PANTHER" id="PTHR10353">
    <property type="entry name" value="GLYCOSYL HYDROLASE"/>
    <property type="match status" value="1"/>
</dbReference>
<evidence type="ECO:0000256" key="1">
    <source>
        <dbReference type="ARBA" id="ARBA00010838"/>
    </source>
</evidence>
<dbReference type="GO" id="GO:0008422">
    <property type="term" value="F:beta-glucosidase activity"/>
    <property type="evidence" value="ECO:0007669"/>
    <property type="project" value="TreeGrafter"/>
</dbReference>
<feature type="region of interest" description="Disordered" evidence="5">
    <location>
        <begin position="152"/>
        <end position="209"/>
    </location>
</feature>
<keyword evidence="2" id="KW-0378">Hydrolase</keyword>
<evidence type="ECO:0000256" key="4">
    <source>
        <dbReference type="RuleBase" id="RU003690"/>
    </source>
</evidence>
<evidence type="ECO:0000256" key="5">
    <source>
        <dbReference type="SAM" id="MobiDB-lite"/>
    </source>
</evidence>
<proteinExistence type="inferred from homology"/>
<dbReference type="SUPFAM" id="SSF51445">
    <property type="entry name" value="(Trans)glycosidases"/>
    <property type="match status" value="1"/>
</dbReference>
<evidence type="ECO:0000256" key="2">
    <source>
        <dbReference type="ARBA" id="ARBA00022801"/>
    </source>
</evidence>
<dbReference type="AlphaFoldDB" id="A0A1B1MNY0"/>
<dbReference type="Gene3D" id="3.20.20.80">
    <property type="entry name" value="Glycosidases"/>
    <property type="match status" value="1"/>
</dbReference>
<dbReference type="PATRIC" id="fig|1915.4.peg.8867"/>
<dbReference type="GO" id="GO:0005975">
    <property type="term" value="P:carbohydrate metabolic process"/>
    <property type="evidence" value="ECO:0007669"/>
    <property type="project" value="InterPro"/>
</dbReference>
<organism evidence="6 7">
    <name type="scientific">Streptomyces lincolnensis</name>
    <dbReference type="NCBI Taxonomy" id="1915"/>
    <lineage>
        <taxon>Bacteria</taxon>
        <taxon>Bacillati</taxon>
        <taxon>Actinomycetota</taxon>
        <taxon>Actinomycetes</taxon>
        <taxon>Kitasatosporales</taxon>
        <taxon>Streptomycetaceae</taxon>
        <taxon>Streptomyces</taxon>
    </lineage>
</organism>
<protein>
    <submittedName>
        <fullName evidence="6">Beta-glucosidase</fullName>
    </submittedName>
</protein>
<dbReference type="PANTHER" id="PTHR10353:SF209">
    <property type="entry name" value="GALACTOLIPID GALACTOSYLTRANSFERASE SFR2, CHLOROPLASTIC"/>
    <property type="match status" value="1"/>
</dbReference>
<dbReference type="STRING" id="1915.SLINC_8054"/>
<dbReference type="InterPro" id="IPR017853">
    <property type="entry name" value="GH"/>
</dbReference>
<gene>
    <name evidence="6" type="ORF">SLINC_8054</name>
</gene>
<evidence type="ECO:0000256" key="3">
    <source>
        <dbReference type="ARBA" id="ARBA00023295"/>
    </source>
</evidence>
<reference evidence="6 7" key="1">
    <citation type="submission" date="2016-07" db="EMBL/GenBank/DDBJ databases">
        <title>Enhancement of antibiotic productionsby engineered nitrateutilization in actinobacteria.</title>
        <authorList>
            <person name="Meng S.C."/>
        </authorList>
    </citation>
    <scope>NUCLEOTIDE SEQUENCE [LARGE SCALE GENOMIC DNA]</scope>
    <source>
        <strain evidence="6 7">NRRL 2936</strain>
    </source>
</reference>
<dbReference type="InterPro" id="IPR001360">
    <property type="entry name" value="Glyco_hydro_1"/>
</dbReference>
<comment type="similarity">
    <text evidence="1 4">Belongs to the glycosyl hydrolase 1 family.</text>
</comment>
<keyword evidence="7" id="KW-1185">Reference proteome</keyword>
<dbReference type="KEGG" id="sls:SLINC_8054"/>
<dbReference type="EMBL" id="CP016438">
    <property type="protein sequence ID" value="ANS70278.1"/>
    <property type="molecule type" value="Genomic_DNA"/>
</dbReference>
<evidence type="ECO:0000313" key="6">
    <source>
        <dbReference type="EMBL" id="ANS70278.1"/>
    </source>
</evidence>
<evidence type="ECO:0000313" key="7">
    <source>
        <dbReference type="Proteomes" id="UP000092598"/>
    </source>
</evidence>
<name>A0A1B1MNY0_STRLN</name>
<accession>A0A1B1MNY0</accession>
<dbReference type="Proteomes" id="UP000092598">
    <property type="component" value="Chromosome"/>
</dbReference>
<feature type="compositionally biased region" description="Polar residues" evidence="5">
    <location>
        <begin position="172"/>
        <end position="185"/>
    </location>
</feature>
<keyword evidence="3" id="KW-0326">Glycosidase</keyword>
<dbReference type="Pfam" id="PF00232">
    <property type="entry name" value="Glyco_hydro_1"/>
    <property type="match status" value="1"/>
</dbReference>
<sequence>MPAVNVTADGLRFPDGFLWGASTAAHQIEGNNVNSDWWQTEHSGSSVAEPSLDAADSYHRWREDMDLLAELGFTDYRFSIEWARIEPAPSHFSRAEITLPHSLKGTGVPPSGAWSTGRANAACARWSPCTTSPSRAGSPSAAAGPRTERWICSSGTCGPPRRSSAPAYGTCAPSTNPTWSRSPAPSVSWAPKHLPRRDSSCPTRPPPML</sequence>